<organism evidence="6 7">
    <name type="scientific">Danxiaibacter flavus</name>
    <dbReference type="NCBI Taxonomy" id="3049108"/>
    <lineage>
        <taxon>Bacteria</taxon>
        <taxon>Pseudomonadati</taxon>
        <taxon>Bacteroidota</taxon>
        <taxon>Chitinophagia</taxon>
        <taxon>Chitinophagales</taxon>
        <taxon>Chitinophagaceae</taxon>
        <taxon>Danxiaibacter</taxon>
    </lineage>
</organism>
<evidence type="ECO:0000259" key="4">
    <source>
        <dbReference type="Pfam" id="PF07971"/>
    </source>
</evidence>
<evidence type="ECO:0000313" key="7">
    <source>
        <dbReference type="Proteomes" id="UP001560573"/>
    </source>
</evidence>
<dbReference type="InterPro" id="IPR050883">
    <property type="entry name" value="PNGase"/>
</dbReference>
<dbReference type="Pfam" id="PF07971">
    <property type="entry name" value="Glyco_hydro_92"/>
    <property type="match status" value="1"/>
</dbReference>
<dbReference type="NCBIfam" id="TIGR01180">
    <property type="entry name" value="aman2_put"/>
    <property type="match status" value="1"/>
</dbReference>
<keyword evidence="3" id="KW-0106">Calcium</keyword>
<feature type="domain" description="Glycosyl hydrolase family 92" evidence="4">
    <location>
        <begin position="266"/>
        <end position="719"/>
    </location>
</feature>
<sequence>MKKKLLLSCCLLQGVLSFPQSVTKYVDPFIGTAAHGHTYPGATVPFGMVQLSPDNGTQGWDWCSGYNYSDSVIVGFSHTHLSGTGIGDLADISVLPVVGEDPNAGKLSSNFSHGSETASPGYYKVDLKKYNIQAELTAGLRYGVHRYTFPASEKAMIRFDLGFAINWDKATETNFTRIDDSTFAGYRFSTGWANDQKVYFVVRLSKPVQKLVLFKDGQEAGGTAATSKKTVACLMFSTKQGEQIEMKVALSSANIEGAMAVIDNTNGINFDRTLELAQQSWEKELSKIAIETNDQQKKIFYTALYHSFVAPTIFNDEKGNYKTATGSIENSTEPIYSTHSIWDVFRAQSPLFTLIQTDRVTDIINSFLKFYKQHGLLPVWDLAFNETNCMTGYHAVPVITGAILKNIKGFDVNLAYEAMKKSAMQDIRGTDVYRKYGYVPQDKYGSSVTITLEYAFDDWCIAQVAKKLGKTDEYNTFMKRSSSWKHLFDTSIGFARAKNSDGKWVVPFDPYYSEHDADKAMFTEGNSWQHSWFVPQDVKGLIEAHGGDKKFISKLDSLFSVSSAMTGANVSPDISGMVGQYAQGNEPGHHTAYLYNYAGAPYKTAEKINQITSELYTDKPDGLCGNEDCGQMSAWYVLSSLGFYPVNAADGRYVFGRPLFDKATLSLAEGKKFTVRTINNSAKNMYIQSMVLNGKPYTKSYITHQDIIKGGELVITMGDKPSMSFGKEIKDRP</sequence>
<dbReference type="PANTHER" id="PTHR12143">
    <property type="entry name" value="PEPTIDE N-GLYCANASE PNGASE -RELATED"/>
    <property type="match status" value="1"/>
</dbReference>
<accession>A0ABV3ZER6</accession>
<evidence type="ECO:0000256" key="3">
    <source>
        <dbReference type="ARBA" id="ARBA00022837"/>
    </source>
</evidence>
<dbReference type="InterPro" id="IPR041371">
    <property type="entry name" value="GH92_N"/>
</dbReference>
<dbReference type="InterPro" id="IPR005887">
    <property type="entry name" value="GH92_a_mannosidase_put"/>
</dbReference>
<dbReference type="EMBL" id="JAULBC010000004">
    <property type="protein sequence ID" value="MEX6688371.1"/>
    <property type="molecule type" value="Genomic_DNA"/>
</dbReference>
<evidence type="ECO:0000259" key="5">
    <source>
        <dbReference type="Pfam" id="PF17678"/>
    </source>
</evidence>
<dbReference type="GO" id="GO:0016798">
    <property type="term" value="F:hydrolase activity, acting on glycosyl bonds"/>
    <property type="evidence" value="ECO:0007669"/>
    <property type="project" value="UniProtKB-KW"/>
</dbReference>
<keyword evidence="6" id="KW-0378">Hydrolase</keyword>
<dbReference type="SUPFAM" id="SSF48208">
    <property type="entry name" value="Six-hairpin glycosidases"/>
    <property type="match status" value="1"/>
</dbReference>
<dbReference type="Pfam" id="PF17678">
    <property type="entry name" value="Glyco_hydro_92N"/>
    <property type="match status" value="1"/>
</dbReference>
<protein>
    <submittedName>
        <fullName evidence="6">GH92 family glycosyl hydrolase</fullName>
        <ecNumber evidence="6">3.2.1.-</ecNumber>
    </submittedName>
</protein>
<reference evidence="6 7" key="1">
    <citation type="submission" date="2023-07" db="EMBL/GenBank/DDBJ databases">
        <authorList>
            <person name="Lian W.-H."/>
        </authorList>
    </citation>
    <scope>NUCLEOTIDE SEQUENCE [LARGE SCALE GENOMIC DNA]</scope>
    <source>
        <strain evidence="6 7">SYSU DXS3180</strain>
    </source>
</reference>
<dbReference type="InterPro" id="IPR008928">
    <property type="entry name" value="6-hairpin_glycosidase_sf"/>
</dbReference>
<comment type="subunit">
    <text evidence="2">Monomer.</text>
</comment>
<dbReference type="InterPro" id="IPR014718">
    <property type="entry name" value="GH-type_carb-bd"/>
</dbReference>
<name>A0ABV3ZER6_9BACT</name>
<dbReference type="PANTHER" id="PTHR12143:SF39">
    <property type="entry name" value="SECRETED PROTEIN"/>
    <property type="match status" value="1"/>
</dbReference>
<dbReference type="EC" id="3.2.1.-" evidence="6"/>
<keyword evidence="6" id="KW-0326">Glycosidase</keyword>
<evidence type="ECO:0000256" key="1">
    <source>
        <dbReference type="ARBA" id="ARBA00001913"/>
    </source>
</evidence>
<dbReference type="Gene3D" id="1.20.1610.10">
    <property type="entry name" value="alpha-1,2-mannosidases domains"/>
    <property type="match status" value="1"/>
</dbReference>
<comment type="caution">
    <text evidence="6">The sequence shown here is derived from an EMBL/GenBank/DDBJ whole genome shotgun (WGS) entry which is preliminary data.</text>
</comment>
<proteinExistence type="predicted"/>
<dbReference type="Proteomes" id="UP001560573">
    <property type="component" value="Unassembled WGS sequence"/>
</dbReference>
<dbReference type="Gene3D" id="2.70.98.10">
    <property type="match status" value="1"/>
</dbReference>
<dbReference type="Gene3D" id="3.30.2080.10">
    <property type="entry name" value="GH92 mannosidase domain"/>
    <property type="match status" value="1"/>
</dbReference>
<gene>
    <name evidence="6" type="ORF">QTN47_12735</name>
</gene>
<keyword evidence="7" id="KW-1185">Reference proteome</keyword>
<comment type="cofactor">
    <cofactor evidence="1">
        <name>Ca(2+)</name>
        <dbReference type="ChEBI" id="CHEBI:29108"/>
    </cofactor>
</comment>
<dbReference type="InterPro" id="IPR012939">
    <property type="entry name" value="Glyco_hydro_92"/>
</dbReference>
<feature type="domain" description="Glycosyl hydrolase family 92 N-terminal" evidence="5">
    <location>
        <begin position="25"/>
        <end position="251"/>
    </location>
</feature>
<evidence type="ECO:0000256" key="2">
    <source>
        <dbReference type="ARBA" id="ARBA00011245"/>
    </source>
</evidence>
<dbReference type="RefSeq" id="WP_369329782.1">
    <property type="nucleotide sequence ID" value="NZ_JAULBC010000004.1"/>
</dbReference>
<evidence type="ECO:0000313" key="6">
    <source>
        <dbReference type="EMBL" id="MEX6688371.1"/>
    </source>
</evidence>
<dbReference type="Gene3D" id="1.20.1050.60">
    <property type="entry name" value="alpha-1,2-mannosidase"/>
    <property type="match status" value="1"/>
</dbReference>